<gene>
    <name evidence="2" type="ORF">AB205_0011110</name>
</gene>
<accession>A0A2G9QAM7</accession>
<feature type="non-terminal residue" evidence="2">
    <location>
        <position position="220"/>
    </location>
</feature>
<proteinExistence type="predicted"/>
<feature type="compositionally biased region" description="Basic and acidic residues" evidence="1">
    <location>
        <begin position="146"/>
        <end position="158"/>
    </location>
</feature>
<feature type="compositionally biased region" description="Basic and acidic residues" evidence="1">
    <location>
        <begin position="122"/>
        <end position="132"/>
    </location>
</feature>
<dbReference type="EMBL" id="KZ060571">
    <property type="protein sequence ID" value="PIO12103.1"/>
    <property type="molecule type" value="Genomic_DNA"/>
</dbReference>
<sequence>MTSLPPLRGGSGKAAAGSDLCPVPLPVFGKMAAVVARCRQHTEDIKSHREQAPMPPLRSCMQHLQGSEVAWNMRRRDLQGLRPWKRPQGKLTGKETSQMMKEFLTMQTEMLSTLKSFQATLKPRDSEAHSSKDASSQESFASSRRYRADVLKYPLPHDSEEECDSEVPNQEVSDEGVVDSQEEDGREESRSSRHIFSADDMEDLLKAIYASEEIQEPAAQ</sequence>
<name>A0A2G9QAM7_AQUCT</name>
<organism evidence="2 3">
    <name type="scientific">Aquarana catesbeiana</name>
    <name type="common">American bullfrog</name>
    <name type="synonym">Rana catesbeiana</name>
    <dbReference type="NCBI Taxonomy" id="8400"/>
    <lineage>
        <taxon>Eukaryota</taxon>
        <taxon>Metazoa</taxon>
        <taxon>Chordata</taxon>
        <taxon>Craniata</taxon>
        <taxon>Vertebrata</taxon>
        <taxon>Euteleostomi</taxon>
        <taxon>Amphibia</taxon>
        <taxon>Batrachia</taxon>
        <taxon>Anura</taxon>
        <taxon>Neobatrachia</taxon>
        <taxon>Ranoidea</taxon>
        <taxon>Ranidae</taxon>
        <taxon>Aquarana</taxon>
    </lineage>
</organism>
<keyword evidence="3" id="KW-1185">Reference proteome</keyword>
<protein>
    <submittedName>
        <fullName evidence="2">Uncharacterized protein</fullName>
    </submittedName>
</protein>
<evidence type="ECO:0000313" key="2">
    <source>
        <dbReference type="EMBL" id="PIO12103.1"/>
    </source>
</evidence>
<evidence type="ECO:0000313" key="3">
    <source>
        <dbReference type="Proteomes" id="UP000228934"/>
    </source>
</evidence>
<evidence type="ECO:0000256" key="1">
    <source>
        <dbReference type="SAM" id="MobiDB-lite"/>
    </source>
</evidence>
<feature type="region of interest" description="Disordered" evidence="1">
    <location>
        <begin position="121"/>
        <end position="198"/>
    </location>
</feature>
<dbReference type="Proteomes" id="UP000228934">
    <property type="component" value="Unassembled WGS sequence"/>
</dbReference>
<dbReference type="AlphaFoldDB" id="A0A2G9QAM7"/>
<reference evidence="3" key="1">
    <citation type="journal article" date="2017" name="Nat. Commun.">
        <title>The North American bullfrog draft genome provides insight into hormonal regulation of long noncoding RNA.</title>
        <authorList>
            <person name="Hammond S.A."/>
            <person name="Warren R.L."/>
            <person name="Vandervalk B.P."/>
            <person name="Kucuk E."/>
            <person name="Khan H."/>
            <person name="Gibb E.A."/>
            <person name="Pandoh P."/>
            <person name="Kirk H."/>
            <person name="Zhao Y."/>
            <person name="Jones M."/>
            <person name="Mungall A.J."/>
            <person name="Coope R."/>
            <person name="Pleasance S."/>
            <person name="Moore R.A."/>
            <person name="Holt R.A."/>
            <person name="Round J.M."/>
            <person name="Ohora S."/>
            <person name="Walle B.V."/>
            <person name="Veldhoen N."/>
            <person name="Helbing C.C."/>
            <person name="Birol I."/>
        </authorList>
    </citation>
    <scope>NUCLEOTIDE SEQUENCE [LARGE SCALE GENOMIC DNA]</scope>
</reference>
<feature type="compositionally biased region" description="Polar residues" evidence="1">
    <location>
        <begin position="133"/>
        <end position="142"/>
    </location>
</feature>
<feature type="compositionally biased region" description="Acidic residues" evidence="1">
    <location>
        <begin position="172"/>
        <end position="186"/>
    </location>
</feature>